<sequence length="165" mass="18638">MSDYKRALVFIFLLVIIAIAIVYVGFSMNSLDNSMAEISDNISNGDKEYNDAVNLINNKNYDEALEKALYASDDFNKSSRDLSDIQNGSYNFNEVHKEYLATAIDEVELKQDAASNLVHAIYYFKNNDNSTGSSYGNKANSLMDEAIQYQNARNKLVNDNPNLFR</sequence>
<keyword evidence="3" id="KW-1185">Reference proteome</keyword>
<evidence type="ECO:0000256" key="1">
    <source>
        <dbReference type="SAM" id="Phobius"/>
    </source>
</evidence>
<reference evidence="2 3" key="1">
    <citation type="journal article" date="2007" name="Proc. Natl. Acad. Sci. U.S.A.">
        <title>Genomic and metabolic adaptations of Methanobrevibacter smithii to the human gut.</title>
        <authorList>
            <person name="Samuel B.S."/>
            <person name="Hansen E.E."/>
            <person name="Manchester J.K."/>
            <person name="Coutinho P.M."/>
            <person name="Henrissat B."/>
            <person name="Fulton R."/>
            <person name="Latreille P."/>
            <person name="Kim K."/>
            <person name="Wilson R.K."/>
            <person name="Gordon J.I."/>
        </authorList>
    </citation>
    <scope>NUCLEOTIDE SEQUENCE [LARGE SCALE GENOMIC DNA]</scope>
    <source>
        <strain evidence="3">ATCC 35061 / DSM 861 / OCM 144 / PS</strain>
    </source>
</reference>
<dbReference type="PATRIC" id="fig|420247.28.peg.264"/>
<dbReference type="AlphaFoldDB" id="A5UJT8"/>
<feature type="transmembrane region" description="Helical" evidence="1">
    <location>
        <begin position="7"/>
        <end position="26"/>
    </location>
</feature>
<dbReference type="eggNOG" id="arCOG09716">
    <property type="taxonomic scope" value="Archaea"/>
</dbReference>
<protein>
    <submittedName>
        <fullName evidence="2">Uncharacterized protein</fullName>
    </submittedName>
</protein>
<dbReference type="HOGENOM" id="CLU_1607185_0_0_2"/>
<keyword evidence="1" id="KW-0472">Membrane</keyword>
<keyword evidence="1" id="KW-1133">Transmembrane helix</keyword>
<dbReference type="STRING" id="420247.Msm_0261"/>
<dbReference type="EMBL" id="CP000678">
    <property type="protein sequence ID" value="ABQ86466.1"/>
    <property type="molecule type" value="Genomic_DNA"/>
</dbReference>
<proteinExistence type="predicted"/>
<gene>
    <name evidence="2" type="ordered locus">Msm_0261</name>
</gene>
<dbReference type="EnsemblBacteria" id="ABQ86466">
    <property type="protein sequence ID" value="ABQ86466"/>
    <property type="gene ID" value="Msm_0261"/>
</dbReference>
<evidence type="ECO:0000313" key="2">
    <source>
        <dbReference type="EMBL" id="ABQ86466.1"/>
    </source>
</evidence>
<organism evidence="2 3">
    <name type="scientific">Methanobrevibacter smithii (strain ATCC 35061 / DSM 861 / OCM 144 / PS)</name>
    <dbReference type="NCBI Taxonomy" id="420247"/>
    <lineage>
        <taxon>Archaea</taxon>
        <taxon>Methanobacteriati</taxon>
        <taxon>Methanobacteriota</taxon>
        <taxon>Methanomada group</taxon>
        <taxon>Methanobacteria</taxon>
        <taxon>Methanobacteriales</taxon>
        <taxon>Methanobacteriaceae</taxon>
        <taxon>Methanobrevibacter</taxon>
    </lineage>
</organism>
<name>A5UJT8_METS3</name>
<accession>A5UJT8</accession>
<keyword evidence="1" id="KW-0812">Transmembrane</keyword>
<evidence type="ECO:0000313" key="3">
    <source>
        <dbReference type="Proteomes" id="UP000001992"/>
    </source>
</evidence>
<dbReference type="Proteomes" id="UP000001992">
    <property type="component" value="Chromosome"/>
</dbReference>
<dbReference type="BioCyc" id="MSMI420247:GHWZ-262-MONOMER"/>
<dbReference type="KEGG" id="msi:Msm_0261"/>